<dbReference type="AlphaFoldDB" id="A0AAI8VQZ7"/>
<evidence type="ECO:0000313" key="2">
    <source>
        <dbReference type="EMBL" id="CAJ2509465.1"/>
    </source>
</evidence>
<feature type="region of interest" description="Disordered" evidence="1">
    <location>
        <begin position="1"/>
        <end position="49"/>
    </location>
</feature>
<proteinExistence type="predicted"/>
<sequence length="110" mass="12101">MNSITSVGPSRPRSILKKRSSVGLDVRTRSPSPSSPPSSPSSIARKSAAFDEVARDIMTGAEVPQSPMSGREYRAWHKGYRQAVGKALLLARIEGMYEEVVRRVDVREES</sequence>
<comment type="caution">
    <text evidence="2">The sequence shown here is derived from an EMBL/GenBank/DDBJ whole genome shotgun (WGS) entry which is preliminary data.</text>
</comment>
<evidence type="ECO:0000313" key="3">
    <source>
        <dbReference type="Proteomes" id="UP001295740"/>
    </source>
</evidence>
<organism evidence="2 3">
    <name type="scientific">Anthostomella pinea</name>
    <dbReference type="NCBI Taxonomy" id="933095"/>
    <lineage>
        <taxon>Eukaryota</taxon>
        <taxon>Fungi</taxon>
        <taxon>Dikarya</taxon>
        <taxon>Ascomycota</taxon>
        <taxon>Pezizomycotina</taxon>
        <taxon>Sordariomycetes</taxon>
        <taxon>Xylariomycetidae</taxon>
        <taxon>Xylariales</taxon>
        <taxon>Xylariaceae</taxon>
        <taxon>Anthostomella</taxon>
    </lineage>
</organism>
<reference evidence="2" key="1">
    <citation type="submission" date="2023-10" db="EMBL/GenBank/DDBJ databases">
        <authorList>
            <person name="Hackl T."/>
        </authorList>
    </citation>
    <scope>NUCLEOTIDE SEQUENCE</scope>
</reference>
<dbReference type="EMBL" id="CAUWAG010000012">
    <property type="protein sequence ID" value="CAJ2509465.1"/>
    <property type="molecule type" value="Genomic_DNA"/>
</dbReference>
<protein>
    <submittedName>
        <fullName evidence="2">Uu.00g144910.m01.CDS01</fullName>
    </submittedName>
</protein>
<keyword evidence="3" id="KW-1185">Reference proteome</keyword>
<gene>
    <name evidence="2" type="ORF">KHLLAP_LOCUS9933</name>
</gene>
<dbReference type="Proteomes" id="UP001295740">
    <property type="component" value="Unassembled WGS sequence"/>
</dbReference>
<name>A0AAI8VQZ7_9PEZI</name>
<accession>A0AAI8VQZ7</accession>
<evidence type="ECO:0000256" key="1">
    <source>
        <dbReference type="SAM" id="MobiDB-lite"/>
    </source>
</evidence>